<sequence length="102" mass="11834">MRGHRGTPVQASTRSLQGYYSARAILTVEDIVLSTNYHFARWEHEEADSTAQLTRDRERADRHTRQGYVTDDSRTPSVVCDLRFYKGSGFCALRIWEFSFNN</sequence>
<evidence type="ECO:0000313" key="2">
    <source>
        <dbReference type="EMBL" id="KAK7502462.1"/>
    </source>
</evidence>
<dbReference type="EMBL" id="JACVVK020000026">
    <property type="protein sequence ID" value="KAK7502462.1"/>
    <property type="molecule type" value="Genomic_DNA"/>
</dbReference>
<protein>
    <submittedName>
        <fullName evidence="2">Uncharacterized protein</fullName>
    </submittedName>
</protein>
<evidence type="ECO:0000256" key="1">
    <source>
        <dbReference type="SAM" id="MobiDB-lite"/>
    </source>
</evidence>
<dbReference type="Proteomes" id="UP001519460">
    <property type="component" value="Unassembled WGS sequence"/>
</dbReference>
<name>A0ABD0LSW3_9CAEN</name>
<proteinExistence type="predicted"/>
<evidence type="ECO:0000313" key="3">
    <source>
        <dbReference type="Proteomes" id="UP001519460"/>
    </source>
</evidence>
<accession>A0ABD0LSW3</accession>
<reference evidence="2 3" key="1">
    <citation type="journal article" date="2023" name="Sci. Data">
        <title>Genome assembly of the Korean intertidal mud-creeper Batillaria attramentaria.</title>
        <authorList>
            <person name="Patra A.K."/>
            <person name="Ho P.T."/>
            <person name="Jun S."/>
            <person name="Lee S.J."/>
            <person name="Kim Y."/>
            <person name="Won Y.J."/>
        </authorList>
    </citation>
    <scope>NUCLEOTIDE SEQUENCE [LARGE SCALE GENOMIC DNA]</scope>
    <source>
        <strain evidence="2">Wonlab-2016</strain>
    </source>
</reference>
<feature type="compositionally biased region" description="Basic and acidic residues" evidence="1">
    <location>
        <begin position="54"/>
        <end position="64"/>
    </location>
</feature>
<feature type="region of interest" description="Disordered" evidence="1">
    <location>
        <begin position="48"/>
        <end position="73"/>
    </location>
</feature>
<dbReference type="AlphaFoldDB" id="A0ABD0LSW3"/>
<comment type="caution">
    <text evidence="2">The sequence shown here is derived from an EMBL/GenBank/DDBJ whole genome shotgun (WGS) entry which is preliminary data.</text>
</comment>
<keyword evidence="3" id="KW-1185">Reference proteome</keyword>
<organism evidence="2 3">
    <name type="scientific">Batillaria attramentaria</name>
    <dbReference type="NCBI Taxonomy" id="370345"/>
    <lineage>
        <taxon>Eukaryota</taxon>
        <taxon>Metazoa</taxon>
        <taxon>Spiralia</taxon>
        <taxon>Lophotrochozoa</taxon>
        <taxon>Mollusca</taxon>
        <taxon>Gastropoda</taxon>
        <taxon>Caenogastropoda</taxon>
        <taxon>Sorbeoconcha</taxon>
        <taxon>Cerithioidea</taxon>
        <taxon>Batillariidae</taxon>
        <taxon>Batillaria</taxon>
    </lineage>
</organism>
<gene>
    <name evidence="2" type="ORF">BaRGS_00006415</name>
</gene>